<organism evidence="2 3">
    <name type="scientific">Magallana gigas</name>
    <name type="common">Pacific oyster</name>
    <name type="synonym">Crassostrea gigas</name>
    <dbReference type="NCBI Taxonomy" id="29159"/>
    <lineage>
        <taxon>Eukaryota</taxon>
        <taxon>Metazoa</taxon>
        <taxon>Spiralia</taxon>
        <taxon>Lophotrochozoa</taxon>
        <taxon>Mollusca</taxon>
        <taxon>Bivalvia</taxon>
        <taxon>Autobranchia</taxon>
        <taxon>Pteriomorphia</taxon>
        <taxon>Ostreida</taxon>
        <taxon>Ostreoidea</taxon>
        <taxon>Ostreidae</taxon>
        <taxon>Magallana</taxon>
    </lineage>
</organism>
<keyword evidence="3" id="KW-1185">Reference proteome</keyword>
<dbReference type="PANTHER" id="PTHR33050">
    <property type="entry name" value="REVERSE TRANSCRIPTASE DOMAIN-CONTAINING PROTEIN"/>
    <property type="match status" value="1"/>
</dbReference>
<evidence type="ECO:0000313" key="2">
    <source>
        <dbReference type="EnsemblMetazoa" id="G14311.1:cds"/>
    </source>
</evidence>
<dbReference type="Gene3D" id="3.10.10.10">
    <property type="entry name" value="HIV Type 1 Reverse Transcriptase, subunit A, domain 1"/>
    <property type="match status" value="1"/>
</dbReference>
<accession>A0A8W8IHB9</accession>
<dbReference type="InterPro" id="IPR052055">
    <property type="entry name" value="Hepadnavirus_pol/RT"/>
</dbReference>
<dbReference type="Pfam" id="PF00078">
    <property type="entry name" value="RVT_1"/>
    <property type="match status" value="1"/>
</dbReference>
<dbReference type="SUPFAM" id="SSF56672">
    <property type="entry name" value="DNA/RNA polymerases"/>
    <property type="match status" value="1"/>
</dbReference>
<sequence length="537" mass="60480">MILQPEDSDALVDQVHEDNGASVLINDNQVTAEFDKMVEFNPMTIVPRQKGEWVTISGGTPSLATHQVSAESVIEGSDFDMNQLLVGLYSPDSFIAGQLGRNVSAWEYVLERSGVNKDTILRIRSDAIRVLGKVGECEMFHIVMPLTNEPSKPRLCHDERFFNLWVKDLPFQLETLRYVHRLVGCNAFLITTDEKSGYDHVRLSNDSQGYFGLIFGGYVMVYTVIPFGFKASPFIYQTIGMVVTSYLRSRSISTVQYIDDRLAIANVSGAVDPYVEGFPGCRLFCREVNLAISRAVKSSKHVCLTDELREELEHWLFLDSWEGCCQWRSKCHQQVMLSSDASLYKYGAVVEQGRNRYEISDYWEENDQRPIHLKEADAVYKVLLALGENLANSRFVPSKLNEADAPSRQISYADSMLDGKTWGIVEKVFGPHTVDLMASDSNSMKAKGGEVLRHFTPCPMPFTAGADVFAQNIQKELNPYVFPPFGMVFPVLSFLKEQEIPVGSVDVQVLDERLKELDAMRSSSLDSKRQDCLKGNY</sequence>
<dbReference type="Proteomes" id="UP000005408">
    <property type="component" value="Unassembled WGS sequence"/>
</dbReference>
<evidence type="ECO:0000259" key="1">
    <source>
        <dbReference type="Pfam" id="PF00078"/>
    </source>
</evidence>
<dbReference type="InterPro" id="IPR043128">
    <property type="entry name" value="Rev_trsase/Diguanyl_cyclase"/>
</dbReference>
<protein>
    <recommendedName>
        <fullName evidence="1">Reverse transcriptase domain-containing protein</fullName>
    </recommendedName>
</protein>
<dbReference type="InterPro" id="IPR000477">
    <property type="entry name" value="RT_dom"/>
</dbReference>
<dbReference type="PANTHER" id="PTHR33050:SF7">
    <property type="entry name" value="RIBONUCLEASE H"/>
    <property type="match status" value="1"/>
</dbReference>
<evidence type="ECO:0000313" key="3">
    <source>
        <dbReference type="Proteomes" id="UP000005408"/>
    </source>
</evidence>
<proteinExistence type="predicted"/>
<dbReference type="AlphaFoldDB" id="A0A8W8IHB9"/>
<dbReference type="EnsemblMetazoa" id="G14311.1">
    <property type="protein sequence ID" value="G14311.1:cds"/>
    <property type="gene ID" value="G14311"/>
</dbReference>
<name>A0A8W8IHB9_MAGGI</name>
<feature type="domain" description="Reverse transcriptase" evidence="1">
    <location>
        <begin position="182"/>
        <end position="266"/>
    </location>
</feature>
<reference evidence="2" key="1">
    <citation type="submission" date="2022-08" db="UniProtKB">
        <authorList>
            <consortium name="EnsemblMetazoa"/>
        </authorList>
    </citation>
    <scope>IDENTIFICATION</scope>
    <source>
        <strain evidence="2">05x7-T-G4-1.051#20</strain>
    </source>
</reference>
<dbReference type="Gene3D" id="3.30.70.270">
    <property type="match status" value="1"/>
</dbReference>
<dbReference type="InterPro" id="IPR043502">
    <property type="entry name" value="DNA/RNA_pol_sf"/>
</dbReference>